<dbReference type="EMBL" id="MJEQ01037194">
    <property type="protein sequence ID" value="OIS95877.1"/>
    <property type="molecule type" value="Genomic_DNA"/>
</dbReference>
<reference evidence="5" key="1">
    <citation type="submission" date="2016-11" db="EMBL/GenBank/DDBJ databases">
        <title>The genome of Nicotiana attenuata.</title>
        <authorList>
            <person name="Xu S."/>
            <person name="Brockmoeller T."/>
            <person name="Gaquerel E."/>
            <person name="Navarro A."/>
            <person name="Kuhl H."/>
            <person name="Gase K."/>
            <person name="Ling Z."/>
            <person name="Zhou W."/>
            <person name="Kreitzer C."/>
            <person name="Stanke M."/>
            <person name="Tang H."/>
            <person name="Lyons E."/>
            <person name="Pandey P."/>
            <person name="Pandey S.P."/>
            <person name="Timmermann B."/>
            <person name="Baldwin I.T."/>
        </authorList>
    </citation>
    <scope>NUCLEOTIDE SEQUENCE [LARGE SCALE GENOMIC DNA]</scope>
    <source>
        <strain evidence="5">UT</strain>
    </source>
</reference>
<dbReference type="SUPFAM" id="SSF52540">
    <property type="entry name" value="P-loop containing nucleoside triphosphate hydrolases"/>
    <property type="match status" value="1"/>
</dbReference>
<dbReference type="SMR" id="A0A1J6HSI4"/>
<feature type="domain" description="Sulfotransferase" evidence="4">
    <location>
        <begin position="70"/>
        <end position="330"/>
    </location>
</feature>
<accession>A0A1J6HSI4</accession>
<dbReference type="InterPro" id="IPR000863">
    <property type="entry name" value="Sulfotransferase_dom"/>
</dbReference>
<dbReference type="OMA" id="VPLMCHI"/>
<keyword evidence="2 3" id="KW-0808">Transferase</keyword>
<name>A0A1J6HSI4_NICAT</name>
<dbReference type="KEGG" id="nau:109236165"/>
<dbReference type="Proteomes" id="UP000187609">
    <property type="component" value="Unassembled WGS sequence"/>
</dbReference>
<evidence type="ECO:0000313" key="6">
    <source>
        <dbReference type="Proteomes" id="UP000187609"/>
    </source>
</evidence>
<evidence type="ECO:0000256" key="1">
    <source>
        <dbReference type="ARBA" id="ARBA00005771"/>
    </source>
</evidence>
<protein>
    <recommendedName>
        <fullName evidence="3">Sulfotransferase</fullName>
        <ecNumber evidence="3">2.8.2.-</ecNumber>
    </recommendedName>
</protein>
<dbReference type="Gene3D" id="3.40.50.300">
    <property type="entry name" value="P-loop containing nucleotide triphosphate hydrolases"/>
    <property type="match status" value="1"/>
</dbReference>
<evidence type="ECO:0000256" key="2">
    <source>
        <dbReference type="ARBA" id="ARBA00022679"/>
    </source>
</evidence>
<dbReference type="Gramene" id="OIS95877">
    <property type="protein sequence ID" value="OIS95877"/>
    <property type="gene ID" value="A4A49_00868"/>
</dbReference>
<dbReference type="OrthoDB" id="205623at2759"/>
<dbReference type="Pfam" id="PF00685">
    <property type="entry name" value="Sulfotransfer_1"/>
    <property type="match status" value="1"/>
</dbReference>
<dbReference type="InterPro" id="IPR027417">
    <property type="entry name" value="P-loop_NTPase"/>
</dbReference>
<comment type="similarity">
    <text evidence="1 3">Belongs to the sulfotransferase 1 family.</text>
</comment>
<keyword evidence="6" id="KW-1185">Reference proteome</keyword>
<gene>
    <name evidence="5" type="primary">SOT12_5</name>
    <name evidence="5" type="ORF">A4A49_00868</name>
</gene>
<evidence type="ECO:0000259" key="4">
    <source>
        <dbReference type="Pfam" id="PF00685"/>
    </source>
</evidence>
<organism evidence="5 6">
    <name type="scientific">Nicotiana attenuata</name>
    <name type="common">Coyote tobacco</name>
    <dbReference type="NCBI Taxonomy" id="49451"/>
    <lineage>
        <taxon>Eukaryota</taxon>
        <taxon>Viridiplantae</taxon>
        <taxon>Streptophyta</taxon>
        <taxon>Embryophyta</taxon>
        <taxon>Tracheophyta</taxon>
        <taxon>Spermatophyta</taxon>
        <taxon>Magnoliopsida</taxon>
        <taxon>eudicotyledons</taxon>
        <taxon>Gunneridae</taxon>
        <taxon>Pentapetalae</taxon>
        <taxon>asterids</taxon>
        <taxon>lamiids</taxon>
        <taxon>Solanales</taxon>
        <taxon>Solanaceae</taxon>
        <taxon>Nicotianoideae</taxon>
        <taxon>Nicotianeae</taxon>
        <taxon>Nicotiana</taxon>
    </lineage>
</organism>
<sequence>MSESQTSQPIPPKYLQEDELSEECKKLLLTLPKERGWISSHIYNYQGFWIGRATTLQGVLAFQQHFQAQDSDIILVTTPKSGTTWLKALVFALVNRKEYPFSGQDHPLLVKNPHDLVPFLELKLYLDGKVPDFSSFTSPRLLSSHLVYASLPNSVQDSESKLIYLCRNPRDTFISFWHFTNTLRLHYIDTSSIEEVFDLFCKGVSLFGPFWDHVLDYWKKSLENPKRVLFLMYEEIKENPEIQLKRLAKFLECPFSIDEEKCGVVDEILKMCSFENLSNLEVNKNEKLSTGVENKVFFRRGEVGDWKNYFTTKMIEKLDHIIEQKFQGSGLRFRYI</sequence>
<dbReference type="PANTHER" id="PTHR11783">
    <property type="entry name" value="SULFOTRANSFERASE SULT"/>
    <property type="match status" value="1"/>
</dbReference>
<evidence type="ECO:0000256" key="3">
    <source>
        <dbReference type="RuleBase" id="RU361155"/>
    </source>
</evidence>
<dbReference type="GeneID" id="109236165"/>
<proteinExistence type="inferred from homology"/>
<evidence type="ECO:0000313" key="5">
    <source>
        <dbReference type="EMBL" id="OIS95877.1"/>
    </source>
</evidence>
<dbReference type="EC" id="2.8.2.-" evidence="3"/>
<dbReference type="AlphaFoldDB" id="A0A1J6HSI4"/>
<comment type="caution">
    <text evidence="5">The sequence shown here is derived from an EMBL/GenBank/DDBJ whole genome shotgun (WGS) entry which is preliminary data.</text>
</comment>
<dbReference type="GO" id="GO:0008146">
    <property type="term" value="F:sulfotransferase activity"/>
    <property type="evidence" value="ECO:0007669"/>
    <property type="project" value="InterPro"/>
</dbReference>